<accession>A0A0N9V4Z6</accession>
<gene>
    <name evidence="1" type="ORF">AN936_22100</name>
</gene>
<sequence length="77" mass="8432">MGKHATIAAITPRLVDEETAAAYVGRGRTKFREDVGKRLLPSHSDTNGNVKLWDIRLLDAYIDGRSGFGDTSNGWDA</sequence>
<dbReference type="PATRIC" id="fig|33050.5.peg.4575"/>
<dbReference type="RefSeq" id="WP_054589926.1">
    <property type="nucleotide sequence ID" value="NZ_CP012700.1"/>
</dbReference>
<dbReference type="Proteomes" id="UP000058074">
    <property type="component" value="Chromosome"/>
</dbReference>
<reference evidence="1 2" key="1">
    <citation type="journal article" date="2015" name="Genome Announc.">
        <title>Complete Genome Sequence of Polypropylene Glycol- and Polyethylene Glycol-Degrading Sphingopyxis macrogoltabida Strain EY-1.</title>
        <authorList>
            <person name="Ohtsubo Y."/>
            <person name="Nagata Y."/>
            <person name="Numata M."/>
            <person name="Tsuchikane K."/>
            <person name="Hosoyama A."/>
            <person name="Yamazoe A."/>
            <person name="Tsuda M."/>
            <person name="Fujita N."/>
            <person name="Kawai F."/>
        </authorList>
    </citation>
    <scope>NUCLEOTIDE SEQUENCE [LARGE SCALE GENOMIC DNA]</scope>
    <source>
        <strain evidence="1 2">EY-1</strain>
    </source>
</reference>
<dbReference type="OrthoDB" id="7220345at2"/>
<name>A0A0N9V4Z6_SPHMC</name>
<evidence type="ECO:0000313" key="2">
    <source>
        <dbReference type="Proteomes" id="UP000058074"/>
    </source>
</evidence>
<dbReference type="KEGG" id="smag:AN936_22100"/>
<proteinExistence type="predicted"/>
<dbReference type="AlphaFoldDB" id="A0A0N9V4Z6"/>
<dbReference type="EMBL" id="CP012700">
    <property type="protein sequence ID" value="ALH82949.1"/>
    <property type="molecule type" value="Genomic_DNA"/>
</dbReference>
<protein>
    <submittedName>
        <fullName evidence="1">Uncharacterized protein</fullName>
    </submittedName>
</protein>
<organism evidence="1 2">
    <name type="scientific">Sphingopyxis macrogoltabida</name>
    <name type="common">Sphingomonas macrogoltabidus</name>
    <dbReference type="NCBI Taxonomy" id="33050"/>
    <lineage>
        <taxon>Bacteria</taxon>
        <taxon>Pseudomonadati</taxon>
        <taxon>Pseudomonadota</taxon>
        <taxon>Alphaproteobacteria</taxon>
        <taxon>Sphingomonadales</taxon>
        <taxon>Sphingomonadaceae</taxon>
        <taxon>Sphingopyxis</taxon>
    </lineage>
</organism>
<evidence type="ECO:0000313" key="1">
    <source>
        <dbReference type="EMBL" id="ALH82949.1"/>
    </source>
</evidence>